<feature type="non-terminal residue" evidence="3">
    <location>
        <position position="172"/>
    </location>
</feature>
<reference evidence="3" key="2">
    <citation type="journal article" date="2023" name="Microbiol Resour">
        <title>Decontamination and Annotation of the Draft Genome Sequence of the Oomycete Lagenidium giganteum ARSEF 373.</title>
        <authorList>
            <person name="Morgan W.R."/>
            <person name="Tartar A."/>
        </authorList>
    </citation>
    <scope>NUCLEOTIDE SEQUENCE</scope>
    <source>
        <strain evidence="3">ARSEF 373</strain>
    </source>
</reference>
<feature type="compositionally biased region" description="Pro residues" evidence="1">
    <location>
        <begin position="30"/>
        <end position="40"/>
    </location>
</feature>
<evidence type="ECO:0000313" key="4">
    <source>
        <dbReference type="Proteomes" id="UP001146120"/>
    </source>
</evidence>
<dbReference type="Proteomes" id="UP001146120">
    <property type="component" value="Unassembled WGS sequence"/>
</dbReference>
<evidence type="ECO:0000313" key="3">
    <source>
        <dbReference type="EMBL" id="DBA02978.1"/>
    </source>
</evidence>
<sequence length="172" mass="17404">MFDTNAFALTVSMVVLVVMPTITVATFVPSPSPSPSPSPAPASSSICPSGQSEMSVEGNSHIFCITGKSCMGKTADGACPGPDPTYLPYGSQCAVVRTGVYGCRAWADAAHTTLAPNPDALNCAADSAPVSVVGDKVYCVKEPVCVGKASTGNCPKKADGLAKDATCTLLPT</sequence>
<proteinExistence type="predicted"/>
<organism evidence="3 4">
    <name type="scientific">Lagenidium giganteum</name>
    <dbReference type="NCBI Taxonomy" id="4803"/>
    <lineage>
        <taxon>Eukaryota</taxon>
        <taxon>Sar</taxon>
        <taxon>Stramenopiles</taxon>
        <taxon>Oomycota</taxon>
        <taxon>Peronosporomycetes</taxon>
        <taxon>Pythiales</taxon>
        <taxon>Pythiaceae</taxon>
    </lineage>
</organism>
<comment type="caution">
    <text evidence="3">The sequence shown here is derived from an EMBL/GenBank/DDBJ whole genome shotgun (WGS) entry which is preliminary data.</text>
</comment>
<name>A0AAV2Z7M7_9STRA</name>
<reference evidence="3" key="1">
    <citation type="submission" date="2022-11" db="EMBL/GenBank/DDBJ databases">
        <authorList>
            <person name="Morgan W.R."/>
            <person name="Tartar A."/>
        </authorList>
    </citation>
    <scope>NUCLEOTIDE SEQUENCE</scope>
    <source>
        <strain evidence="3">ARSEF 373</strain>
    </source>
</reference>
<evidence type="ECO:0008006" key="5">
    <source>
        <dbReference type="Google" id="ProtNLM"/>
    </source>
</evidence>
<dbReference type="EMBL" id="DAKRPA010000024">
    <property type="protein sequence ID" value="DBA02978.1"/>
    <property type="molecule type" value="Genomic_DNA"/>
</dbReference>
<feature type="signal peptide" evidence="2">
    <location>
        <begin position="1"/>
        <end position="25"/>
    </location>
</feature>
<dbReference type="AlphaFoldDB" id="A0AAV2Z7M7"/>
<keyword evidence="4" id="KW-1185">Reference proteome</keyword>
<protein>
    <recommendedName>
        <fullName evidence="5">Secreted protein</fullName>
    </recommendedName>
</protein>
<gene>
    <name evidence="3" type="ORF">N0F65_003166</name>
</gene>
<feature type="chain" id="PRO_5043909751" description="Secreted protein" evidence="2">
    <location>
        <begin position="26"/>
        <end position="172"/>
    </location>
</feature>
<accession>A0AAV2Z7M7</accession>
<evidence type="ECO:0000256" key="1">
    <source>
        <dbReference type="SAM" id="MobiDB-lite"/>
    </source>
</evidence>
<keyword evidence="2" id="KW-0732">Signal</keyword>
<feature type="region of interest" description="Disordered" evidence="1">
    <location>
        <begin position="29"/>
        <end position="53"/>
    </location>
</feature>
<evidence type="ECO:0000256" key="2">
    <source>
        <dbReference type="SAM" id="SignalP"/>
    </source>
</evidence>